<feature type="binding site" evidence="8">
    <location>
        <begin position="40"/>
        <end position="42"/>
    </location>
    <ligand>
        <name>GTP</name>
        <dbReference type="ChEBI" id="CHEBI:37565"/>
    </ligand>
</feature>
<dbReference type="InterPro" id="IPR018220">
    <property type="entry name" value="Adenylosuccin_syn_GTP-bd"/>
</dbReference>
<accession>A0A5P9JTM2</accession>
<dbReference type="AlphaFoldDB" id="A0A5P9JTM2"/>
<keyword evidence="3 8" id="KW-0479">Metal-binding</keyword>
<evidence type="ECO:0000256" key="4">
    <source>
        <dbReference type="ARBA" id="ARBA00022741"/>
    </source>
</evidence>
<comment type="cofactor">
    <cofactor evidence="8">
        <name>Mg(2+)</name>
        <dbReference type="ChEBI" id="CHEBI:18420"/>
    </cofactor>
    <text evidence="8">Binds 1 Mg(2+) ion per subunit.</text>
</comment>
<keyword evidence="4 8" id="KW-0547">Nucleotide-binding</keyword>
<comment type="function">
    <text evidence="8">Plays an important role in the de novo pathway of purine nucleotide biosynthesis. Catalyzes the first committed step in the biosynthesis of AMP from IMP.</text>
</comment>
<feature type="active site" description="Proton acceptor" evidence="8">
    <location>
        <position position="13"/>
    </location>
</feature>
<name>A0A5P9JTM2_9HYPH</name>
<dbReference type="GO" id="GO:0046040">
    <property type="term" value="P:IMP metabolic process"/>
    <property type="evidence" value="ECO:0007669"/>
    <property type="project" value="TreeGrafter"/>
</dbReference>
<feature type="binding site" description="in other chain" evidence="8">
    <location>
        <position position="130"/>
    </location>
    <ligand>
        <name>IMP</name>
        <dbReference type="ChEBI" id="CHEBI:58053"/>
        <note>ligand shared between dimeric partners</note>
    </ligand>
</feature>
<dbReference type="GO" id="GO:0005737">
    <property type="term" value="C:cytoplasm"/>
    <property type="evidence" value="ECO:0007669"/>
    <property type="project" value="UniProtKB-SubCell"/>
</dbReference>
<evidence type="ECO:0000256" key="2">
    <source>
        <dbReference type="ARBA" id="ARBA00022598"/>
    </source>
</evidence>
<dbReference type="CDD" id="cd03108">
    <property type="entry name" value="AdSS"/>
    <property type="match status" value="1"/>
</dbReference>
<dbReference type="GO" id="GO:0005525">
    <property type="term" value="F:GTP binding"/>
    <property type="evidence" value="ECO:0007669"/>
    <property type="project" value="UniProtKB-UniRule"/>
</dbReference>
<comment type="similarity">
    <text evidence="8 10">Belongs to the adenylosuccinate synthetase family.</text>
</comment>
<evidence type="ECO:0000256" key="7">
    <source>
        <dbReference type="ARBA" id="ARBA00023134"/>
    </source>
</evidence>
<dbReference type="FunFam" id="3.90.170.10:FF:000001">
    <property type="entry name" value="Adenylosuccinate synthetase"/>
    <property type="match status" value="1"/>
</dbReference>
<keyword evidence="8" id="KW-0963">Cytoplasm</keyword>
<keyword evidence="6 8" id="KW-0460">Magnesium</keyword>
<dbReference type="PANTHER" id="PTHR11846">
    <property type="entry name" value="ADENYLOSUCCINATE SYNTHETASE"/>
    <property type="match status" value="1"/>
</dbReference>
<reference evidence="11 12" key="1">
    <citation type="submission" date="2019-10" db="EMBL/GenBank/DDBJ databases">
        <title>Isolation, Identification of Microvirga thermotolerans HR1, a novel thermophilic bacterium and Comparative Genomics of the genus Microvirga.</title>
        <authorList>
            <person name="Li J."/>
            <person name="Zhang W."/>
            <person name="Lin M."/>
            <person name="Wang J."/>
        </authorList>
    </citation>
    <scope>NUCLEOTIDE SEQUENCE [LARGE SCALE GENOMIC DNA]</scope>
    <source>
        <strain evidence="11 12">HR1</strain>
    </source>
</reference>
<dbReference type="InterPro" id="IPR033128">
    <property type="entry name" value="Adenylosuccin_syn_Lys_AS"/>
</dbReference>
<feature type="active site" description="Proton donor" evidence="8">
    <location>
        <position position="41"/>
    </location>
</feature>
<dbReference type="GO" id="GO:0004019">
    <property type="term" value="F:adenylosuccinate synthase activity"/>
    <property type="evidence" value="ECO:0007669"/>
    <property type="project" value="UniProtKB-UniRule"/>
</dbReference>
<dbReference type="InterPro" id="IPR042111">
    <property type="entry name" value="Adenylosuccinate_synth_dom3"/>
</dbReference>
<dbReference type="PROSITE" id="PS00513">
    <property type="entry name" value="ADENYLOSUCCIN_SYN_2"/>
    <property type="match status" value="1"/>
</dbReference>
<dbReference type="Pfam" id="PF00709">
    <property type="entry name" value="Adenylsucc_synt"/>
    <property type="match status" value="1"/>
</dbReference>
<feature type="binding site" description="in other chain" evidence="8">
    <location>
        <begin position="13"/>
        <end position="16"/>
    </location>
    <ligand>
        <name>IMP</name>
        <dbReference type="ChEBI" id="CHEBI:58053"/>
        <note>ligand shared between dimeric partners</note>
    </ligand>
</feature>
<feature type="binding site" evidence="8">
    <location>
        <position position="40"/>
    </location>
    <ligand>
        <name>Mg(2+)</name>
        <dbReference type="ChEBI" id="CHEBI:18420"/>
    </ligand>
</feature>
<feature type="binding site" description="in other chain" evidence="8">
    <location>
        <position position="239"/>
    </location>
    <ligand>
        <name>IMP</name>
        <dbReference type="ChEBI" id="CHEBI:58053"/>
        <note>ligand shared between dimeric partners</note>
    </ligand>
</feature>
<dbReference type="Proteomes" id="UP000325614">
    <property type="component" value="Chromosome"/>
</dbReference>
<evidence type="ECO:0000313" key="12">
    <source>
        <dbReference type="Proteomes" id="UP000325614"/>
    </source>
</evidence>
<sequence length="430" mass="46496">MANVVVVGAQWGDEGKGKIVDWLSEQADVVVRFQGGHNAGHTLVIGDKVYKLSLLPSGVVRPNKLSVIGNGVVLDPHALAAEVERLAEQGVAITRDNLRIAENATLILSIHRELDALRESGSAGTKIGTTKRGIGPAYEDKAGRRAIRLMDLADLRSLPEKIDRLLTHHNALRRGFGLPEFEPRAIFEELASVADKVLPYMDAVWRLLDEERRAGKRILFEGAQGALLDVDHGTYPFVTSSNTVAGQAATGSGLGPGAVGYVLGIAKAYTTRVGEGPFPTELFDETGELIGQKGKEFGVVTGRKRRCGWFDATLVRQTVRTSGIDGIALTKLDILDGFETIRIGVGYRLDGETIDYFPASQGAQARVEPIYEEMEGWSGSTAGARSWAELPAQAIKYVRRIEELIGAPVAVLSTSPERDDTILMKNPFEG</sequence>
<dbReference type="GO" id="GO:0044208">
    <property type="term" value="P:'de novo' AMP biosynthetic process"/>
    <property type="evidence" value="ECO:0007669"/>
    <property type="project" value="UniProtKB-UniRule"/>
</dbReference>
<dbReference type="InterPro" id="IPR001114">
    <property type="entry name" value="Adenylosuccinate_synthetase"/>
</dbReference>
<evidence type="ECO:0000256" key="5">
    <source>
        <dbReference type="ARBA" id="ARBA00022755"/>
    </source>
</evidence>
<keyword evidence="5 8" id="KW-0658">Purine biosynthesis</keyword>
<comment type="catalytic activity">
    <reaction evidence="8 10">
        <text>IMP + L-aspartate + GTP = N(6)-(1,2-dicarboxyethyl)-AMP + GDP + phosphate + 2 H(+)</text>
        <dbReference type="Rhea" id="RHEA:15753"/>
        <dbReference type="ChEBI" id="CHEBI:15378"/>
        <dbReference type="ChEBI" id="CHEBI:29991"/>
        <dbReference type="ChEBI" id="CHEBI:37565"/>
        <dbReference type="ChEBI" id="CHEBI:43474"/>
        <dbReference type="ChEBI" id="CHEBI:57567"/>
        <dbReference type="ChEBI" id="CHEBI:58053"/>
        <dbReference type="ChEBI" id="CHEBI:58189"/>
        <dbReference type="EC" id="6.3.4.4"/>
    </reaction>
</comment>
<dbReference type="Gene3D" id="3.40.440.10">
    <property type="entry name" value="Adenylosuccinate Synthetase, subunit A, domain 1"/>
    <property type="match status" value="1"/>
</dbReference>
<evidence type="ECO:0000256" key="9">
    <source>
        <dbReference type="PROSITE-ProRule" id="PRU10134"/>
    </source>
</evidence>
<dbReference type="SMART" id="SM00788">
    <property type="entry name" value="Adenylsucc_synt"/>
    <property type="match status" value="1"/>
</dbReference>
<evidence type="ECO:0000256" key="10">
    <source>
        <dbReference type="RuleBase" id="RU000520"/>
    </source>
</evidence>
<dbReference type="EMBL" id="CP045423">
    <property type="protein sequence ID" value="QFU15489.1"/>
    <property type="molecule type" value="Genomic_DNA"/>
</dbReference>
<dbReference type="Gene3D" id="3.90.170.10">
    <property type="entry name" value="Adenylosuccinate Synthetase, subunit A, domain 3"/>
    <property type="match status" value="1"/>
</dbReference>
<evidence type="ECO:0000256" key="8">
    <source>
        <dbReference type="HAMAP-Rule" id="MF_00011"/>
    </source>
</evidence>
<feature type="binding site" description="in other chain" evidence="8">
    <location>
        <begin position="38"/>
        <end position="41"/>
    </location>
    <ligand>
        <name>IMP</name>
        <dbReference type="ChEBI" id="CHEBI:58053"/>
        <note>ligand shared between dimeric partners</note>
    </ligand>
</feature>
<keyword evidence="12" id="KW-1185">Reference proteome</keyword>
<feature type="binding site" evidence="8">
    <location>
        <begin position="299"/>
        <end position="305"/>
    </location>
    <ligand>
        <name>substrate</name>
    </ligand>
</feature>
<feature type="binding site" evidence="8">
    <location>
        <begin position="12"/>
        <end position="18"/>
    </location>
    <ligand>
        <name>GTP</name>
        <dbReference type="ChEBI" id="CHEBI:37565"/>
    </ligand>
</feature>
<dbReference type="Gene3D" id="1.10.300.10">
    <property type="entry name" value="Adenylosuccinate Synthetase, subunit A, domain 2"/>
    <property type="match status" value="1"/>
</dbReference>
<dbReference type="InterPro" id="IPR027417">
    <property type="entry name" value="P-loop_NTPase"/>
</dbReference>
<dbReference type="NCBIfam" id="TIGR00184">
    <property type="entry name" value="purA"/>
    <property type="match status" value="1"/>
</dbReference>
<dbReference type="PROSITE" id="PS01266">
    <property type="entry name" value="ADENYLOSUCCIN_SYN_1"/>
    <property type="match status" value="1"/>
</dbReference>
<dbReference type="RefSeq" id="WP_152585134.1">
    <property type="nucleotide sequence ID" value="NZ_CP045423.1"/>
</dbReference>
<dbReference type="EC" id="6.3.4.4" evidence="8 10"/>
<comment type="subcellular location">
    <subcellularLocation>
        <location evidence="8">Cytoplasm</location>
    </subcellularLocation>
</comment>
<feature type="active site" evidence="9">
    <location>
        <position position="141"/>
    </location>
</feature>
<comment type="subunit">
    <text evidence="1 8">Homodimer.</text>
</comment>
<organism evidence="11 12">
    <name type="scientific">Microvirga thermotolerans</name>
    <dbReference type="NCBI Taxonomy" id="2651334"/>
    <lineage>
        <taxon>Bacteria</taxon>
        <taxon>Pseudomonadati</taxon>
        <taxon>Pseudomonadota</taxon>
        <taxon>Alphaproteobacteria</taxon>
        <taxon>Hyphomicrobiales</taxon>
        <taxon>Methylobacteriaceae</taxon>
        <taxon>Microvirga</taxon>
    </lineage>
</organism>
<feature type="binding site" evidence="8">
    <location>
        <position position="13"/>
    </location>
    <ligand>
        <name>Mg(2+)</name>
        <dbReference type="ChEBI" id="CHEBI:18420"/>
    </ligand>
</feature>
<dbReference type="KEGG" id="mico:GDR74_04235"/>
<dbReference type="FunFam" id="1.10.300.10:FF:000001">
    <property type="entry name" value="Adenylosuccinate synthetase"/>
    <property type="match status" value="1"/>
</dbReference>
<keyword evidence="2 8" id="KW-0436">Ligase</keyword>
<gene>
    <name evidence="8" type="primary">purA</name>
    <name evidence="11" type="ORF">GDR74_04235</name>
</gene>
<dbReference type="HAMAP" id="MF_00011">
    <property type="entry name" value="Adenylosucc_synth"/>
    <property type="match status" value="1"/>
</dbReference>
<feature type="binding site" description="in other chain" evidence="8">
    <location>
        <position position="224"/>
    </location>
    <ligand>
        <name>IMP</name>
        <dbReference type="ChEBI" id="CHEBI:58053"/>
        <note>ligand shared between dimeric partners</note>
    </ligand>
</feature>
<dbReference type="NCBIfam" id="NF002223">
    <property type="entry name" value="PRK01117.1"/>
    <property type="match status" value="1"/>
</dbReference>
<feature type="binding site" evidence="8">
    <location>
        <position position="305"/>
    </location>
    <ligand>
        <name>GTP</name>
        <dbReference type="ChEBI" id="CHEBI:37565"/>
    </ligand>
</feature>
<dbReference type="SUPFAM" id="SSF52540">
    <property type="entry name" value="P-loop containing nucleoside triphosphate hydrolases"/>
    <property type="match status" value="1"/>
</dbReference>
<dbReference type="InterPro" id="IPR042110">
    <property type="entry name" value="Adenylosuccinate_synth_dom2"/>
</dbReference>
<feature type="binding site" evidence="8">
    <location>
        <position position="144"/>
    </location>
    <ligand>
        <name>IMP</name>
        <dbReference type="ChEBI" id="CHEBI:58053"/>
        <note>ligand shared between dimeric partners</note>
    </ligand>
</feature>
<protein>
    <recommendedName>
        <fullName evidence="8 10">Adenylosuccinate synthetase</fullName>
        <shortName evidence="8">AMPSase</shortName>
        <shortName evidence="8">AdSS</shortName>
        <ecNumber evidence="8 10">6.3.4.4</ecNumber>
    </recommendedName>
    <alternativeName>
        <fullName evidence="8">IMP--aspartate ligase</fullName>
    </alternativeName>
</protein>
<feature type="binding site" evidence="8">
    <location>
        <begin position="413"/>
        <end position="415"/>
    </location>
    <ligand>
        <name>GTP</name>
        <dbReference type="ChEBI" id="CHEBI:37565"/>
    </ligand>
</feature>
<evidence type="ECO:0000256" key="1">
    <source>
        <dbReference type="ARBA" id="ARBA00011738"/>
    </source>
</evidence>
<dbReference type="PANTHER" id="PTHR11846:SF0">
    <property type="entry name" value="ADENYLOSUCCINATE SYNTHETASE"/>
    <property type="match status" value="1"/>
</dbReference>
<proteinExistence type="inferred from homology"/>
<feature type="binding site" description="in other chain" evidence="8">
    <location>
        <position position="303"/>
    </location>
    <ligand>
        <name>IMP</name>
        <dbReference type="ChEBI" id="CHEBI:58053"/>
        <note>ligand shared between dimeric partners</note>
    </ligand>
</feature>
<dbReference type="UniPathway" id="UPA00075">
    <property type="reaction ID" value="UER00335"/>
</dbReference>
<dbReference type="InterPro" id="IPR042109">
    <property type="entry name" value="Adenylosuccinate_synth_dom1"/>
</dbReference>
<evidence type="ECO:0000313" key="11">
    <source>
        <dbReference type="EMBL" id="QFU15489.1"/>
    </source>
</evidence>
<evidence type="ECO:0000256" key="6">
    <source>
        <dbReference type="ARBA" id="ARBA00022842"/>
    </source>
</evidence>
<keyword evidence="7 8" id="KW-0342">GTP-binding</keyword>
<comment type="pathway">
    <text evidence="8 10">Purine metabolism; AMP biosynthesis via de novo pathway; AMP from IMP: step 1/2.</text>
</comment>
<dbReference type="GO" id="GO:0000287">
    <property type="term" value="F:magnesium ion binding"/>
    <property type="evidence" value="ECO:0007669"/>
    <property type="project" value="UniProtKB-UniRule"/>
</dbReference>
<feature type="binding site" evidence="8">
    <location>
        <begin position="331"/>
        <end position="333"/>
    </location>
    <ligand>
        <name>GTP</name>
        <dbReference type="ChEBI" id="CHEBI:37565"/>
    </ligand>
</feature>
<evidence type="ECO:0000256" key="3">
    <source>
        <dbReference type="ARBA" id="ARBA00022723"/>
    </source>
</evidence>